<dbReference type="PROSITE" id="PS50850">
    <property type="entry name" value="MFS"/>
    <property type="match status" value="1"/>
</dbReference>
<dbReference type="PANTHER" id="PTHR23527:SF1">
    <property type="entry name" value="BLL3282 PROTEIN"/>
    <property type="match status" value="1"/>
</dbReference>
<feature type="transmembrane region" description="Helical" evidence="5">
    <location>
        <begin position="86"/>
        <end position="109"/>
    </location>
</feature>
<dbReference type="Proteomes" id="UP000245712">
    <property type="component" value="Unassembled WGS sequence"/>
</dbReference>
<dbReference type="Gene3D" id="1.20.1250.20">
    <property type="entry name" value="MFS general substrate transporter like domains"/>
    <property type="match status" value="2"/>
</dbReference>
<feature type="transmembrane region" description="Helical" evidence="5">
    <location>
        <begin position="273"/>
        <end position="297"/>
    </location>
</feature>
<keyword evidence="8" id="KW-1185">Reference proteome</keyword>
<evidence type="ECO:0000256" key="1">
    <source>
        <dbReference type="ARBA" id="ARBA00022692"/>
    </source>
</evidence>
<protein>
    <submittedName>
        <fullName evidence="7">Sugar phosphate permease</fullName>
    </submittedName>
</protein>
<dbReference type="RefSeq" id="WP_116614599.1">
    <property type="nucleotide sequence ID" value="NZ_QEOB01000033.1"/>
</dbReference>
<sequence>MNKTCAKPTRRGIDLRWKILAVGFFANASFYTVFAGLPVTAVSMRIGYHLTDADVGLVFGLFGGGLAISELPWGMLSDRWGERTSLLLGLTALFVTLCVMSACVAPSSGFVPPTLHLWLAALSLGIFGGSVNGASGRAIMSSFDESERGFAMSIRQAALPVGGGIGALLLPPIAASMGFSTVYMLLALLTGIAALLAWAYVRPTQREHDSPPASTPVAAQQETSLRAHTRKQASSIWANVRVWRISLAIGVLCAAQCSILTFAALFLHDIGQFSMIVTSLAVVGIQACSTALRIYIGRATDRRKNRGQFLRNACLLCFSAFLSLALFVACDAGSHGTHFLRVAMLVAFVFTGICVSAWHGVAYVELATAAGAQRVATALGLGNTCAFVGMFVCTVAVPALIVTSGWPVVWLAASACAIVAVLSFPDTFHRNHAAAPSSPCAPVTSNTSMPHDTSFPSEVSRQDSIDLVSEMKTVRE</sequence>
<feature type="region of interest" description="Disordered" evidence="4">
    <location>
        <begin position="207"/>
        <end position="226"/>
    </location>
</feature>
<dbReference type="PANTHER" id="PTHR23527">
    <property type="entry name" value="BLL3282 PROTEIN"/>
    <property type="match status" value="1"/>
</dbReference>
<dbReference type="InterPro" id="IPR036259">
    <property type="entry name" value="MFS_trans_sf"/>
</dbReference>
<feature type="transmembrane region" description="Helical" evidence="5">
    <location>
        <begin position="341"/>
        <end position="364"/>
    </location>
</feature>
<evidence type="ECO:0000256" key="3">
    <source>
        <dbReference type="ARBA" id="ARBA00023136"/>
    </source>
</evidence>
<dbReference type="InterPro" id="IPR020846">
    <property type="entry name" value="MFS_dom"/>
</dbReference>
<gene>
    <name evidence="7" type="ORF">C7402_13347</name>
</gene>
<accession>A0ABX5K8N0</accession>
<feature type="transmembrane region" description="Helical" evidence="5">
    <location>
        <begin position="115"/>
        <end position="136"/>
    </location>
</feature>
<keyword evidence="1 5" id="KW-0812">Transmembrane</keyword>
<evidence type="ECO:0000256" key="2">
    <source>
        <dbReference type="ARBA" id="ARBA00022989"/>
    </source>
</evidence>
<dbReference type="EMBL" id="QEOB01000033">
    <property type="protein sequence ID" value="PVX70893.1"/>
    <property type="molecule type" value="Genomic_DNA"/>
</dbReference>
<feature type="transmembrane region" description="Helical" evidence="5">
    <location>
        <begin position="245"/>
        <end position="267"/>
    </location>
</feature>
<dbReference type="Pfam" id="PF07690">
    <property type="entry name" value="MFS_1"/>
    <property type="match status" value="1"/>
</dbReference>
<comment type="caution">
    <text evidence="7">The sequence shown here is derived from an EMBL/GenBank/DDBJ whole genome shotgun (WGS) entry which is preliminary data.</text>
</comment>
<organism evidence="7 8">
    <name type="scientific">Paraburkholderia unamae</name>
    <dbReference type="NCBI Taxonomy" id="219649"/>
    <lineage>
        <taxon>Bacteria</taxon>
        <taxon>Pseudomonadati</taxon>
        <taxon>Pseudomonadota</taxon>
        <taxon>Betaproteobacteria</taxon>
        <taxon>Burkholderiales</taxon>
        <taxon>Burkholderiaceae</taxon>
        <taxon>Paraburkholderia</taxon>
    </lineage>
</organism>
<name>A0ABX5K8N0_9BURK</name>
<dbReference type="SUPFAM" id="SSF103473">
    <property type="entry name" value="MFS general substrate transporter"/>
    <property type="match status" value="1"/>
</dbReference>
<feature type="region of interest" description="Disordered" evidence="4">
    <location>
        <begin position="439"/>
        <end position="461"/>
    </location>
</feature>
<evidence type="ECO:0000256" key="4">
    <source>
        <dbReference type="SAM" id="MobiDB-lite"/>
    </source>
</evidence>
<dbReference type="InterPro" id="IPR052952">
    <property type="entry name" value="MFS-Transporter"/>
</dbReference>
<proteinExistence type="predicted"/>
<evidence type="ECO:0000259" key="6">
    <source>
        <dbReference type="PROSITE" id="PS50850"/>
    </source>
</evidence>
<evidence type="ECO:0000313" key="7">
    <source>
        <dbReference type="EMBL" id="PVX70893.1"/>
    </source>
</evidence>
<feature type="domain" description="Major facilitator superfamily (MFS) profile" evidence="6">
    <location>
        <begin position="16"/>
        <end position="431"/>
    </location>
</feature>
<reference evidence="7 8" key="1">
    <citation type="submission" date="2018-05" db="EMBL/GenBank/DDBJ databases">
        <title>Genomic Encyclopedia of Type Strains, Phase IV (KMG-V): Genome sequencing to study the core and pangenomes of soil and plant-associated prokaryotes.</title>
        <authorList>
            <person name="Whitman W."/>
        </authorList>
    </citation>
    <scope>NUCLEOTIDE SEQUENCE [LARGE SCALE GENOMIC DNA]</scope>
    <source>
        <strain evidence="7 8">SCZa-39</strain>
    </source>
</reference>
<feature type="transmembrane region" description="Helical" evidence="5">
    <location>
        <begin position="309"/>
        <end position="329"/>
    </location>
</feature>
<keyword evidence="2 5" id="KW-1133">Transmembrane helix</keyword>
<evidence type="ECO:0000313" key="8">
    <source>
        <dbReference type="Proteomes" id="UP000245712"/>
    </source>
</evidence>
<keyword evidence="3 5" id="KW-0472">Membrane</keyword>
<feature type="transmembrane region" description="Helical" evidence="5">
    <location>
        <begin position="157"/>
        <end position="175"/>
    </location>
</feature>
<evidence type="ECO:0000256" key="5">
    <source>
        <dbReference type="SAM" id="Phobius"/>
    </source>
</evidence>
<feature type="compositionally biased region" description="Polar residues" evidence="4">
    <location>
        <begin position="443"/>
        <end position="459"/>
    </location>
</feature>
<feature type="transmembrane region" description="Helical" evidence="5">
    <location>
        <begin position="20"/>
        <end position="43"/>
    </location>
</feature>
<feature type="compositionally biased region" description="Polar residues" evidence="4">
    <location>
        <begin position="217"/>
        <end position="226"/>
    </location>
</feature>
<feature type="transmembrane region" description="Helical" evidence="5">
    <location>
        <begin position="55"/>
        <end position="74"/>
    </location>
</feature>
<dbReference type="InterPro" id="IPR011701">
    <property type="entry name" value="MFS"/>
</dbReference>
<feature type="transmembrane region" description="Helical" evidence="5">
    <location>
        <begin position="181"/>
        <end position="201"/>
    </location>
</feature>
<feature type="transmembrane region" description="Helical" evidence="5">
    <location>
        <begin position="407"/>
        <end position="424"/>
    </location>
</feature>
<feature type="transmembrane region" description="Helical" evidence="5">
    <location>
        <begin position="376"/>
        <end position="401"/>
    </location>
</feature>